<dbReference type="PROSITE" id="PS51140">
    <property type="entry name" value="CUE"/>
    <property type="match status" value="1"/>
</dbReference>
<keyword evidence="1" id="KW-0833">Ubl conjugation pathway</keyword>
<dbReference type="GeneID" id="93649359"/>
<keyword evidence="5" id="KW-1185">Reference proteome</keyword>
<sequence>MTESDSVYIPIPHYPPFKLRSSMIDKDPVIWAHLLEAYIKLMQLLLDPQGPKLSVKSQQQLQLFLKVYLQETSVEKERVFSLGAINPDIKRNSDILRTYVFQLIKSYSFVKLSMTGEMIWDFVRIYSEKNAQTVRSLIDGSFKSKFNDNKKSGSISSIPVLQKHLEKLISEGKFSSDDLTCFTVLLGQHVSKTTYSMGSNKTVSKSQNNSLQFADGFVTSSWIEFLNLAYADGRSPNAEVIKNVMVLSVISLSVSRLARLASELGISSVDTLNVAPLFSAIITSDALKEMIPKLEEGLPFLKFVNKDVEDVDDDYGDFEENIEGISLLVGLFPTLTENKAKAILRERNGDVEFVTNLLLENPDSINSIEEHPPKTEQAQLDIQKRSIYDGDDISKGDFSKASIVFGKKKKAGLDAANDDLKKKTLNAALRLIYESDEDEPDDTYEDQEKTTGSELEEDSSKKKGAKALPVTEEKKPSFSPVDQTERYLFSFFKKDGSDAFARSSRKSSHRQQLKKSINWSDEQIEGWLRMLLKSPRRYKILEEDYLYGGGNPNRPKRDHQQADEKDPAPPSRSPTPNNNQQSKEHVKRTQARNEKNKASKSNHNRKSRHDKKSNLQLAGMKE</sequence>
<comment type="caution">
    <text evidence="4">The sequence shown here is derived from an EMBL/GenBank/DDBJ whole genome shotgun (WGS) entry which is preliminary data.</text>
</comment>
<dbReference type="SMART" id="SM00546">
    <property type="entry name" value="CUE"/>
    <property type="match status" value="1"/>
</dbReference>
<accession>A0A8H7ZKX6</accession>
<feature type="region of interest" description="Disordered" evidence="2">
    <location>
        <begin position="436"/>
        <end position="479"/>
    </location>
</feature>
<evidence type="ECO:0000259" key="3">
    <source>
        <dbReference type="PROSITE" id="PS51140"/>
    </source>
</evidence>
<organism evidence="4 5">
    <name type="scientific">Candida metapsilosis</name>
    <dbReference type="NCBI Taxonomy" id="273372"/>
    <lineage>
        <taxon>Eukaryota</taxon>
        <taxon>Fungi</taxon>
        <taxon>Dikarya</taxon>
        <taxon>Ascomycota</taxon>
        <taxon>Saccharomycotina</taxon>
        <taxon>Pichiomycetes</taxon>
        <taxon>Debaryomycetaceae</taxon>
        <taxon>Candida/Lodderomyces clade</taxon>
        <taxon>Candida</taxon>
    </lineage>
</organism>
<dbReference type="InterPro" id="IPR003892">
    <property type="entry name" value="CUE"/>
</dbReference>
<feature type="compositionally biased region" description="Acidic residues" evidence="2">
    <location>
        <begin position="436"/>
        <end position="445"/>
    </location>
</feature>
<dbReference type="AlphaFoldDB" id="A0A8H7ZKX6"/>
<gene>
    <name evidence="4" type="ORF">I9W82_000730</name>
</gene>
<dbReference type="GO" id="GO:0043130">
    <property type="term" value="F:ubiquitin binding"/>
    <property type="evidence" value="ECO:0007669"/>
    <property type="project" value="InterPro"/>
</dbReference>
<feature type="domain" description="CUE" evidence="3">
    <location>
        <begin position="320"/>
        <end position="363"/>
    </location>
</feature>
<proteinExistence type="predicted"/>
<name>A0A8H7ZKX6_9ASCO</name>
<dbReference type="Proteomes" id="UP000669133">
    <property type="component" value="Unassembled WGS sequence"/>
</dbReference>
<dbReference type="EMBL" id="JAEOAQ010000001">
    <property type="protein sequence ID" value="KAG5421638.1"/>
    <property type="molecule type" value="Genomic_DNA"/>
</dbReference>
<evidence type="ECO:0000256" key="1">
    <source>
        <dbReference type="ARBA" id="ARBA00022786"/>
    </source>
</evidence>
<evidence type="ECO:0000313" key="4">
    <source>
        <dbReference type="EMBL" id="KAG5421638.1"/>
    </source>
</evidence>
<dbReference type="OrthoDB" id="5577209at2759"/>
<reference evidence="4 5" key="1">
    <citation type="submission" date="2020-12" db="EMBL/GenBank/DDBJ databases">
        <title>Effect of drift, selection, and recombination on the evolution of hybrid genomes in Candida yeast pathogens.</title>
        <authorList>
            <person name="Mixao V."/>
            <person name="Ksiezopolska E."/>
            <person name="Saus E."/>
            <person name="Boekhout T."/>
            <person name="Gacser A."/>
            <person name="Gabaldon T."/>
        </authorList>
    </citation>
    <scope>NUCLEOTIDE SEQUENCE [LARGE SCALE GENOMIC DNA]</scope>
    <source>
        <strain evidence="4 5">BP57</strain>
    </source>
</reference>
<feature type="compositionally biased region" description="Basic and acidic residues" evidence="2">
    <location>
        <begin position="558"/>
        <end position="567"/>
    </location>
</feature>
<feature type="region of interest" description="Disordered" evidence="2">
    <location>
        <begin position="545"/>
        <end position="622"/>
    </location>
</feature>
<protein>
    <recommendedName>
        <fullName evidence="3">CUE domain-containing protein</fullName>
    </recommendedName>
</protein>
<dbReference type="InterPro" id="IPR041808">
    <property type="entry name" value="Cue3_CUE"/>
</dbReference>
<feature type="compositionally biased region" description="Basic residues" evidence="2">
    <location>
        <begin position="598"/>
        <end position="611"/>
    </location>
</feature>
<evidence type="ECO:0000313" key="5">
    <source>
        <dbReference type="Proteomes" id="UP000669133"/>
    </source>
</evidence>
<dbReference type="RefSeq" id="XP_067550754.1">
    <property type="nucleotide sequence ID" value="XM_067695126.1"/>
</dbReference>
<dbReference type="CDD" id="cd14373">
    <property type="entry name" value="CUE_Cue3p_like"/>
    <property type="match status" value="1"/>
</dbReference>
<evidence type="ECO:0000256" key="2">
    <source>
        <dbReference type="SAM" id="MobiDB-lite"/>
    </source>
</evidence>